<feature type="region of interest" description="Disordered" evidence="1">
    <location>
        <begin position="233"/>
        <end position="269"/>
    </location>
</feature>
<organism evidence="2 3">
    <name type="scientific">Halorubrum vacuolatum</name>
    <name type="common">Natronobacterium vacuolatum</name>
    <dbReference type="NCBI Taxonomy" id="63740"/>
    <lineage>
        <taxon>Archaea</taxon>
        <taxon>Methanobacteriati</taxon>
        <taxon>Methanobacteriota</taxon>
        <taxon>Stenosarchaea group</taxon>
        <taxon>Halobacteria</taxon>
        <taxon>Halobacteriales</taxon>
        <taxon>Haloferacaceae</taxon>
        <taxon>Halorubrum</taxon>
    </lineage>
</organism>
<accession>A0A238W8C2</accession>
<dbReference type="RefSeq" id="WP_089384419.1">
    <property type="nucleotide sequence ID" value="NZ_FZNQ01000005.1"/>
</dbReference>
<evidence type="ECO:0000256" key="1">
    <source>
        <dbReference type="SAM" id="MobiDB-lite"/>
    </source>
</evidence>
<proteinExistence type="predicted"/>
<keyword evidence="3" id="KW-1185">Reference proteome</keyword>
<feature type="compositionally biased region" description="Basic and acidic residues" evidence="1">
    <location>
        <begin position="258"/>
        <end position="269"/>
    </location>
</feature>
<evidence type="ECO:0000313" key="2">
    <source>
        <dbReference type="EMBL" id="SNR41929.1"/>
    </source>
</evidence>
<protein>
    <submittedName>
        <fullName evidence="2">Transport and Golgi organisation 2</fullName>
    </submittedName>
</protein>
<dbReference type="Pfam" id="PF05742">
    <property type="entry name" value="TANGO2"/>
    <property type="match status" value="1"/>
</dbReference>
<dbReference type="InterPro" id="IPR008551">
    <property type="entry name" value="TANGO2"/>
</dbReference>
<reference evidence="2 3" key="1">
    <citation type="submission" date="2017-06" db="EMBL/GenBank/DDBJ databases">
        <authorList>
            <person name="Kim H.J."/>
            <person name="Triplett B.A."/>
        </authorList>
    </citation>
    <scope>NUCLEOTIDE SEQUENCE [LARGE SCALE GENOMIC DNA]</scope>
    <source>
        <strain evidence="2 3">DSM 8800</strain>
    </source>
</reference>
<dbReference type="EMBL" id="FZNQ01000005">
    <property type="protein sequence ID" value="SNR41929.1"/>
    <property type="molecule type" value="Genomic_DNA"/>
</dbReference>
<evidence type="ECO:0000313" key="3">
    <source>
        <dbReference type="Proteomes" id="UP000198397"/>
    </source>
</evidence>
<sequence length="269" mass="28502">MCTLTLAWRVFPNAPVVLVANRDESLSRPSEPPAVRSGSLRVVAPRDAVAGGTWIGASEAGLLAAVTNRWLDADRDGDRSRGLLVDDRLREPSAEAAVRGLLRDLDRHSYDGFTLLLADRVAAFLVAYDGHPTVRRLDPGVHVLGNVGGVLNGIERFQVPTRRADEGAARAASARRIAATLAPEPGESADGWAARAAAVLADHDYGACLHGDGFGTRSCSRIVLGDEPRFEFADGPPCETPLEPVALPAGFGDGDASDSWRGDDAESQF</sequence>
<dbReference type="OrthoDB" id="312503at2157"/>
<gene>
    <name evidence="2" type="ORF">SAMN06264855_105153</name>
</gene>
<dbReference type="PANTHER" id="PTHR17985">
    <property type="entry name" value="SER/THR-RICH PROTEIN T10 IN DGCR REGION"/>
    <property type="match status" value="1"/>
</dbReference>
<name>A0A238W8C2_HALVU</name>
<dbReference type="AlphaFoldDB" id="A0A238W8C2"/>
<dbReference type="Gene3D" id="3.60.60.10">
    <property type="entry name" value="Penicillin V Acylase, Chain A"/>
    <property type="match status" value="1"/>
</dbReference>
<dbReference type="PANTHER" id="PTHR17985:SF8">
    <property type="entry name" value="TRANSPORT AND GOLGI ORGANIZATION PROTEIN 2 HOMOLOG"/>
    <property type="match status" value="1"/>
</dbReference>
<dbReference type="Proteomes" id="UP000198397">
    <property type="component" value="Unassembled WGS sequence"/>
</dbReference>